<evidence type="ECO:0000256" key="1">
    <source>
        <dbReference type="ARBA" id="ARBA00007285"/>
    </source>
</evidence>
<evidence type="ECO:0000313" key="6">
    <source>
        <dbReference type="EMBL" id="CDG68848.1"/>
    </source>
</evidence>
<dbReference type="AlphaFoldDB" id="T2M972"/>
<evidence type="ECO:0000256" key="2">
    <source>
        <dbReference type="ARBA" id="ARBA00022729"/>
    </source>
</evidence>
<sequence>MNKKKIISIMSLLNIFNITFIVLLFYVQFSISKKTADRKDIENKINEITKALNINSTKNSTDGEKKKHPKIEEYSKNAHLRPTKCQVCRVLSEELLTEVQRSSSNNQELWLTNRLDGEDNDDEKKGKKISYKTSELRLMDILDRVCNNVYDYRSIAGPDFPYIKGVKSMFRQHLEDMMGQHKLSVKLDAPEELVEDPTYELRRMQYKCNQMIEEFEDDIYDWYLKNQSENPLEFICADKVLTSKEQDCLYASTEVPDFATQPKPIDKDESTKRNFHRGANLEL</sequence>
<name>T2M972_HYDVU</name>
<dbReference type="InterPro" id="IPR021852">
    <property type="entry name" value="DUF3456"/>
</dbReference>
<reference evidence="6" key="1">
    <citation type="journal article" date="2013" name="Genome Biol. Evol.">
        <title>Punctuated emergences of genetic and phenotypic innovations in eumetazoan, bilaterian, euteleostome, and hominidae ancestors.</title>
        <authorList>
            <person name="Wenger Y."/>
            <person name="Galliot B."/>
        </authorList>
    </citation>
    <scope>NUCLEOTIDE SEQUENCE</scope>
    <source>
        <tissue evidence="6">Whole animals</tissue>
    </source>
</reference>
<organism evidence="6">
    <name type="scientific">Hydra vulgaris</name>
    <name type="common">Hydra</name>
    <name type="synonym">Hydra attenuata</name>
    <dbReference type="NCBI Taxonomy" id="6087"/>
    <lineage>
        <taxon>Eukaryota</taxon>
        <taxon>Metazoa</taxon>
        <taxon>Cnidaria</taxon>
        <taxon>Hydrozoa</taxon>
        <taxon>Hydroidolina</taxon>
        <taxon>Anthoathecata</taxon>
        <taxon>Aplanulata</taxon>
        <taxon>Hydridae</taxon>
        <taxon>Hydra</taxon>
    </lineage>
</organism>
<keyword evidence="4" id="KW-0812">Transmembrane</keyword>
<dbReference type="PANTHER" id="PTHR15382">
    <property type="entry name" value="CTG4A-RELATED"/>
    <property type="match status" value="1"/>
</dbReference>
<feature type="domain" description="DUF3456" evidence="5">
    <location>
        <begin position="84"/>
        <end position="245"/>
    </location>
</feature>
<dbReference type="EMBL" id="HAAD01002616">
    <property type="protein sequence ID" value="CDG68848.1"/>
    <property type="molecule type" value="mRNA"/>
</dbReference>
<evidence type="ECO:0000256" key="4">
    <source>
        <dbReference type="SAM" id="Phobius"/>
    </source>
</evidence>
<keyword evidence="4" id="KW-1133">Transmembrane helix</keyword>
<evidence type="ECO:0000259" key="5">
    <source>
        <dbReference type="Pfam" id="PF11938"/>
    </source>
</evidence>
<proteinExistence type="evidence at transcript level"/>
<accession>T2M972</accession>
<feature type="region of interest" description="Disordered" evidence="3">
    <location>
        <begin position="259"/>
        <end position="283"/>
    </location>
</feature>
<dbReference type="Pfam" id="PF11938">
    <property type="entry name" value="DUF3456"/>
    <property type="match status" value="1"/>
</dbReference>
<evidence type="ECO:0000256" key="3">
    <source>
        <dbReference type="SAM" id="MobiDB-lite"/>
    </source>
</evidence>
<keyword evidence="2" id="KW-0732">Signal</keyword>
<dbReference type="OrthoDB" id="6020060at2759"/>
<keyword evidence="4" id="KW-0472">Membrane</keyword>
<feature type="transmembrane region" description="Helical" evidence="4">
    <location>
        <begin position="6"/>
        <end position="29"/>
    </location>
</feature>
<protein>
    <submittedName>
        <fullName evidence="6">Protein canopy homolog 4</fullName>
    </submittedName>
</protein>
<gene>
    <name evidence="6" type="primary">CNPY4</name>
</gene>
<comment type="similarity">
    <text evidence="1">Belongs to the canopy family.</text>
</comment>
<dbReference type="PANTHER" id="PTHR15382:SF8">
    <property type="entry name" value="CANOPY B"/>
    <property type="match status" value="1"/>
</dbReference>